<gene>
    <name evidence="2" type="ORF">THAOC_33177</name>
</gene>
<dbReference type="eggNOG" id="ENOG502SRIF">
    <property type="taxonomic scope" value="Eukaryota"/>
</dbReference>
<feature type="region of interest" description="Disordered" evidence="1">
    <location>
        <begin position="21"/>
        <end position="172"/>
    </location>
</feature>
<dbReference type="OrthoDB" id="49306at2759"/>
<feature type="compositionally biased region" description="Acidic residues" evidence="1">
    <location>
        <begin position="146"/>
        <end position="158"/>
    </location>
</feature>
<dbReference type="AlphaFoldDB" id="K0R4K6"/>
<keyword evidence="3" id="KW-1185">Reference proteome</keyword>
<proteinExistence type="predicted"/>
<evidence type="ECO:0000313" key="3">
    <source>
        <dbReference type="Proteomes" id="UP000266841"/>
    </source>
</evidence>
<feature type="compositionally biased region" description="Basic and acidic residues" evidence="1">
    <location>
        <begin position="226"/>
        <end position="236"/>
    </location>
</feature>
<dbReference type="Proteomes" id="UP000266841">
    <property type="component" value="Unassembled WGS sequence"/>
</dbReference>
<feature type="compositionally biased region" description="Acidic residues" evidence="1">
    <location>
        <begin position="72"/>
        <end position="87"/>
    </location>
</feature>
<evidence type="ECO:0000256" key="1">
    <source>
        <dbReference type="SAM" id="MobiDB-lite"/>
    </source>
</evidence>
<reference evidence="2 3" key="1">
    <citation type="journal article" date="2012" name="Genome Biol.">
        <title>Genome and low-iron response of an oceanic diatom adapted to chronic iron limitation.</title>
        <authorList>
            <person name="Lommer M."/>
            <person name="Specht M."/>
            <person name="Roy A.S."/>
            <person name="Kraemer L."/>
            <person name="Andreson R."/>
            <person name="Gutowska M.A."/>
            <person name="Wolf J."/>
            <person name="Bergner S.V."/>
            <person name="Schilhabel M.B."/>
            <person name="Klostermeier U.C."/>
            <person name="Beiko R.G."/>
            <person name="Rosenstiel P."/>
            <person name="Hippler M."/>
            <person name="Laroche J."/>
        </authorList>
    </citation>
    <scope>NUCLEOTIDE SEQUENCE [LARGE SCALE GENOMIC DNA]</scope>
    <source>
        <strain evidence="2 3">CCMP1005</strain>
    </source>
</reference>
<dbReference type="EMBL" id="AGNL01046325">
    <property type="protein sequence ID" value="EJK48058.1"/>
    <property type="molecule type" value="Genomic_DNA"/>
</dbReference>
<feature type="compositionally biased region" description="Basic and acidic residues" evidence="1">
    <location>
        <begin position="301"/>
        <end position="320"/>
    </location>
</feature>
<feature type="region of interest" description="Disordered" evidence="1">
    <location>
        <begin position="198"/>
        <end position="259"/>
    </location>
</feature>
<evidence type="ECO:0000313" key="2">
    <source>
        <dbReference type="EMBL" id="EJK48058.1"/>
    </source>
</evidence>
<comment type="caution">
    <text evidence="2">The sequence shown here is derived from an EMBL/GenBank/DDBJ whole genome shotgun (WGS) entry which is preliminary data.</text>
</comment>
<feature type="compositionally biased region" description="Basic and acidic residues" evidence="1">
    <location>
        <begin position="38"/>
        <end position="51"/>
    </location>
</feature>
<feature type="compositionally biased region" description="Basic and acidic residues" evidence="1">
    <location>
        <begin position="124"/>
        <end position="142"/>
    </location>
</feature>
<accession>K0R4K6</accession>
<organism evidence="2 3">
    <name type="scientific">Thalassiosira oceanica</name>
    <name type="common">Marine diatom</name>
    <dbReference type="NCBI Taxonomy" id="159749"/>
    <lineage>
        <taxon>Eukaryota</taxon>
        <taxon>Sar</taxon>
        <taxon>Stramenopiles</taxon>
        <taxon>Ochrophyta</taxon>
        <taxon>Bacillariophyta</taxon>
        <taxon>Coscinodiscophyceae</taxon>
        <taxon>Thalassiosirophycidae</taxon>
        <taxon>Thalassiosirales</taxon>
        <taxon>Thalassiosiraceae</taxon>
        <taxon>Thalassiosira</taxon>
    </lineage>
</organism>
<protein>
    <submittedName>
        <fullName evidence="2">Uncharacterized protein</fullName>
    </submittedName>
</protein>
<sequence>PVKQFYDRLFWFGFDPDVTGPRDRTMFGGTRGQVQRHGHAERPGGEAEVPRRGGGGYMAPRGRRRRRRREMEEDYYDDEDYDDELEFEERMRDDPAPPPDAEDDLDFVTPRGRRNRRSRRGRRGRGDERPVDPRAAEYERSLGLDPEVDEGEYPDLDDAPPPSRTRRRAGYAYRLDPTERAELLLLDDGEYIDIDAVDYEPVTSPRSRPSDAGSDAGRSRRRRRRSVEDRLLDGERVPPPGAEAWGPGGPMSGTDPLESAALDALSEISRWKDVLSRRERDVEDAERRLVRLKAEAARIEDGLEEGRGGRRRGEAERELGEALAGAEEAGLALRLARAERDGARDRIDELEERNWAVLSEYEARGAEYDG</sequence>
<name>K0R4K6_THAOC</name>
<feature type="non-terminal residue" evidence="2">
    <location>
        <position position="1"/>
    </location>
</feature>
<feature type="region of interest" description="Disordered" evidence="1">
    <location>
        <begin position="301"/>
        <end position="323"/>
    </location>
</feature>
<feature type="compositionally biased region" description="Basic residues" evidence="1">
    <location>
        <begin position="111"/>
        <end position="123"/>
    </location>
</feature>